<dbReference type="EMBL" id="FOMJ01000008">
    <property type="protein sequence ID" value="SFD74303.1"/>
    <property type="molecule type" value="Genomic_DNA"/>
</dbReference>
<organism evidence="3 4">
    <name type="scientific">Thiohalospira halophila DSM 15071</name>
    <dbReference type="NCBI Taxonomy" id="1123397"/>
    <lineage>
        <taxon>Bacteria</taxon>
        <taxon>Pseudomonadati</taxon>
        <taxon>Pseudomonadota</taxon>
        <taxon>Gammaproteobacteria</taxon>
        <taxon>Thiohalospirales</taxon>
        <taxon>Thiohalospiraceae</taxon>
        <taxon>Thiohalospira</taxon>
    </lineage>
</organism>
<gene>
    <name evidence="3" type="ORF">SAMN05660831_02208</name>
</gene>
<dbReference type="PANTHER" id="PTHR35024">
    <property type="entry name" value="HYPOTHETICAL CYTOSOLIC PROTEIN"/>
    <property type="match status" value="1"/>
</dbReference>
<dbReference type="AlphaFoldDB" id="A0A1I1UZN2"/>
<feature type="compositionally biased region" description="Acidic residues" evidence="2">
    <location>
        <begin position="145"/>
        <end position="164"/>
    </location>
</feature>
<dbReference type="Proteomes" id="UP000198611">
    <property type="component" value="Unassembled WGS sequence"/>
</dbReference>
<dbReference type="PANTHER" id="PTHR35024:SF4">
    <property type="entry name" value="POLYMER-FORMING CYTOSKELETAL PROTEIN"/>
    <property type="match status" value="1"/>
</dbReference>
<protein>
    <submittedName>
        <fullName evidence="3">Protein CcmA, bactofilin family</fullName>
    </submittedName>
</protein>
<accession>A0A1I1UZN2</accession>
<proteinExistence type="inferred from homology"/>
<dbReference type="STRING" id="1123397.SAMN05660831_02208"/>
<feature type="compositionally biased region" description="Basic and acidic residues" evidence="2">
    <location>
        <begin position="133"/>
        <end position="144"/>
    </location>
</feature>
<comment type="similarity">
    <text evidence="1">Belongs to the bactofilin family.</text>
</comment>
<dbReference type="OrthoDB" id="5294247at2"/>
<evidence type="ECO:0000313" key="3">
    <source>
        <dbReference type="EMBL" id="SFD74303.1"/>
    </source>
</evidence>
<dbReference type="Pfam" id="PF04519">
    <property type="entry name" value="Bactofilin"/>
    <property type="match status" value="1"/>
</dbReference>
<feature type="region of interest" description="Disordered" evidence="2">
    <location>
        <begin position="128"/>
        <end position="164"/>
    </location>
</feature>
<evidence type="ECO:0000256" key="2">
    <source>
        <dbReference type="SAM" id="MobiDB-lite"/>
    </source>
</evidence>
<evidence type="ECO:0000313" key="4">
    <source>
        <dbReference type="Proteomes" id="UP000198611"/>
    </source>
</evidence>
<keyword evidence="4" id="KW-1185">Reference proteome</keyword>
<reference evidence="3 4" key="1">
    <citation type="submission" date="2016-10" db="EMBL/GenBank/DDBJ databases">
        <authorList>
            <person name="de Groot N.N."/>
        </authorList>
    </citation>
    <scope>NUCLEOTIDE SEQUENCE [LARGE SCALE GENOMIC DNA]</scope>
    <source>
        <strain evidence="3 4">HL3</strain>
    </source>
</reference>
<evidence type="ECO:0000256" key="1">
    <source>
        <dbReference type="ARBA" id="ARBA00044755"/>
    </source>
</evidence>
<dbReference type="RefSeq" id="WP_093428832.1">
    <property type="nucleotide sequence ID" value="NZ_FOMJ01000008.1"/>
</dbReference>
<sequence>MWGQTSSKKNRGAKGTAKIESLIGQHTELRGDVEFSGGLHVDGTIKGNVIAAEEGRSVLSLSERGTIEGEVRVPNVVINGTVIGDVHALEHIELATQARVTGNVYYSLIEMAMGAEVNGNLVHCAEGSQPRLTHAEEAARKAEVDPESESEAPTGEDEEQAGKT</sequence>
<name>A0A1I1UZN2_9GAMM</name>
<dbReference type="InterPro" id="IPR007607">
    <property type="entry name" value="BacA/B"/>
</dbReference>